<dbReference type="SMART" id="SM01012">
    <property type="entry name" value="ANTAR"/>
    <property type="match status" value="1"/>
</dbReference>
<dbReference type="Proteomes" id="UP001500707">
    <property type="component" value="Unassembled WGS sequence"/>
</dbReference>
<accession>A0ABP6Z5W2</accession>
<gene>
    <name evidence="2" type="ORF">GCM10022295_92840</name>
</gene>
<evidence type="ECO:0000313" key="3">
    <source>
        <dbReference type="Proteomes" id="UP001500707"/>
    </source>
</evidence>
<evidence type="ECO:0000259" key="1">
    <source>
        <dbReference type="PROSITE" id="PS50921"/>
    </source>
</evidence>
<evidence type="ECO:0000313" key="2">
    <source>
        <dbReference type="EMBL" id="GAA3597831.1"/>
    </source>
</evidence>
<name>A0ABP6Z5W2_9ACTN</name>
<proteinExistence type="predicted"/>
<keyword evidence="3" id="KW-1185">Reference proteome</keyword>
<feature type="domain" description="ANTAR" evidence="1">
    <location>
        <begin position="13"/>
        <end position="74"/>
    </location>
</feature>
<reference evidence="3" key="1">
    <citation type="journal article" date="2019" name="Int. J. Syst. Evol. Microbiol.">
        <title>The Global Catalogue of Microorganisms (GCM) 10K type strain sequencing project: providing services to taxonomists for standard genome sequencing and annotation.</title>
        <authorList>
            <consortium name="The Broad Institute Genomics Platform"/>
            <consortium name="The Broad Institute Genome Sequencing Center for Infectious Disease"/>
            <person name="Wu L."/>
            <person name="Ma J."/>
        </authorList>
    </citation>
    <scope>NUCLEOTIDE SEQUENCE [LARGE SCALE GENOMIC DNA]</scope>
    <source>
        <strain evidence="3">JCM 17656</strain>
    </source>
</reference>
<comment type="caution">
    <text evidence="2">The sequence shown here is derived from an EMBL/GenBank/DDBJ whole genome shotgun (WGS) entry which is preliminary data.</text>
</comment>
<dbReference type="Pfam" id="PF03861">
    <property type="entry name" value="ANTAR"/>
    <property type="match status" value="1"/>
</dbReference>
<sequence>MKAGRDGFAAETAADLLREKGQLERAMESRPVIDMACGVLMAGFACQPEDAREILATVSRHANIKLREVAKAVTAAAAAGTTMPPELREHLAAAVQTWRAGHENGAFG</sequence>
<dbReference type="InterPro" id="IPR005561">
    <property type="entry name" value="ANTAR"/>
</dbReference>
<organism evidence="2 3">
    <name type="scientific">Streptomyces osmaniensis</name>
    <dbReference type="NCBI Taxonomy" id="593134"/>
    <lineage>
        <taxon>Bacteria</taxon>
        <taxon>Bacillati</taxon>
        <taxon>Actinomycetota</taxon>
        <taxon>Actinomycetes</taxon>
        <taxon>Kitasatosporales</taxon>
        <taxon>Streptomycetaceae</taxon>
        <taxon>Streptomyces</taxon>
    </lineage>
</organism>
<dbReference type="EMBL" id="BAABCE010000051">
    <property type="protein sequence ID" value="GAA3597831.1"/>
    <property type="molecule type" value="Genomic_DNA"/>
</dbReference>
<dbReference type="RefSeq" id="WP_346186848.1">
    <property type="nucleotide sequence ID" value="NZ_BAABCE010000051.1"/>
</dbReference>
<protein>
    <recommendedName>
        <fullName evidence="1">ANTAR domain-containing protein</fullName>
    </recommendedName>
</protein>
<dbReference type="PROSITE" id="PS50921">
    <property type="entry name" value="ANTAR"/>
    <property type="match status" value="1"/>
</dbReference>